<feature type="non-terminal residue" evidence="2">
    <location>
        <position position="76"/>
    </location>
</feature>
<name>A0A626N9U5_CAMJU</name>
<gene>
    <name evidence="2" type="ORF">F9I23_01000</name>
</gene>
<feature type="signal peptide" evidence="1">
    <location>
        <begin position="1"/>
        <end position="35"/>
    </location>
</feature>
<organism evidence="2">
    <name type="scientific">Campylobacter jejuni</name>
    <dbReference type="NCBI Taxonomy" id="197"/>
    <lineage>
        <taxon>Bacteria</taxon>
        <taxon>Pseudomonadati</taxon>
        <taxon>Campylobacterota</taxon>
        <taxon>Epsilonproteobacteria</taxon>
        <taxon>Campylobacterales</taxon>
        <taxon>Campylobacteraceae</taxon>
        <taxon>Campylobacter</taxon>
    </lineage>
</organism>
<dbReference type="AlphaFoldDB" id="A0A626N9U5"/>
<dbReference type="EMBL" id="AALMIS010000003">
    <property type="protein sequence ID" value="EDB1110036.1"/>
    <property type="molecule type" value="Genomic_DNA"/>
</dbReference>
<protein>
    <submittedName>
        <fullName evidence="2">Uncharacterized protein</fullName>
    </submittedName>
</protein>
<accession>A0A626N9U5</accession>
<feature type="chain" id="PRO_5024873806" evidence="1">
    <location>
        <begin position="36"/>
        <end position="76"/>
    </location>
</feature>
<sequence length="76" mass="8676">MKKYFNIFKIFTNKTNAKFSLGVCSVVLSSSVCFAAVQATSKDGKIFYISEHSFKDNQVYDPQAEIFKKINGKNFY</sequence>
<evidence type="ECO:0000256" key="1">
    <source>
        <dbReference type="SAM" id="SignalP"/>
    </source>
</evidence>
<evidence type="ECO:0000313" key="2">
    <source>
        <dbReference type="EMBL" id="EDB1110036.1"/>
    </source>
</evidence>
<keyword evidence="1" id="KW-0732">Signal</keyword>
<comment type="caution">
    <text evidence="2">The sequence shown here is derived from an EMBL/GenBank/DDBJ whole genome shotgun (WGS) entry which is preliminary data.</text>
</comment>
<reference evidence="2" key="1">
    <citation type="submission" date="2019-10" db="EMBL/GenBank/DDBJ databases">
        <authorList>
            <consortium name="NARMS: The National Antimicrobial Resistance Monitoring System"/>
        </authorList>
    </citation>
    <scope>NUCLEOTIDE SEQUENCE</scope>
    <source>
        <strain evidence="2">CVM N19C214</strain>
    </source>
</reference>
<proteinExistence type="predicted"/>